<protein>
    <submittedName>
        <fullName evidence="9">Krueppel-like factor 15</fullName>
    </submittedName>
</protein>
<reference evidence="9 10" key="1">
    <citation type="submission" date="2016-03" db="EMBL/GenBank/DDBJ databases">
        <title>Choanephora cucurbitarum.</title>
        <authorList>
            <person name="Min B."/>
            <person name="Park H."/>
            <person name="Park J.-H."/>
            <person name="Shin H.-D."/>
            <person name="Choi I.-G."/>
        </authorList>
    </citation>
    <scope>NUCLEOTIDE SEQUENCE [LARGE SCALE GENOMIC DNA]</scope>
    <source>
        <strain evidence="9 10">KUS-F28377</strain>
    </source>
</reference>
<dbReference type="InParanoid" id="A0A1C7N7Z2"/>
<dbReference type="InterPro" id="IPR036236">
    <property type="entry name" value="Znf_C2H2_sf"/>
</dbReference>
<dbReference type="InterPro" id="IPR013087">
    <property type="entry name" value="Znf_C2H2_type"/>
</dbReference>
<evidence type="ECO:0000256" key="6">
    <source>
        <dbReference type="ARBA" id="ARBA00023242"/>
    </source>
</evidence>
<dbReference type="GO" id="GO:0010468">
    <property type="term" value="P:regulation of gene expression"/>
    <property type="evidence" value="ECO:0007669"/>
    <property type="project" value="TreeGrafter"/>
</dbReference>
<dbReference type="Pfam" id="PF00096">
    <property type="entry name" value="zf-C2H2"/>
    <property type="match status" value="2"/>
</dbReference>
<keyword evidence="10" id="KW-1185">Reference proteome</keyword>
<comment type="subcellular location">
    <subcellularLocation>
        <location evidence="1">Nucleus</location>
    </subcellularLocation>
</comment>
<dbReference type="Gene3D" id="3.30.160.60">
    <property type="entry name" value="Classic Zinc Finger"/>
    <property type="match status" value="2"/>
</dbReference>
<keyword evidence="4 7" id="KW-0863">Zinc-finger</keyword>
<dbReference type="OrthoDB" id="8922241at2759"/>
<dbReference type="PROSITE" id="PS50157">
    <property type="entry name" value="ZINC_FINGER_C2H2_2"/>
    <property type="match status" value="1"/>
</dbReference>
<dbReference type="SUPFAM" id="SSF57667">
    <property type="entry name" value="beta-beta-alpha zinc fingers"/>
    <property type="match status" value="1"/>
</dbReference>
<evidence type="ECO:0000313" key="9">
    <source>
        <dbReference type="EMBL" id="OBZ85098.1"/>
    </source>
</evidence>
<evidence type="ECO:0000256" key="5">
    <source>
        <dbReference type="ARBA" id="ARBA00022833"/>
    </source>
</evidence>
<feature type="domain" description="C2H2-type" evidence="8">
    <location>
        <begin position="83"/>
        <end position="110"/>
    </location>
</feature>
<evidence type="ECO:0000256" key="7">
    <source>
        <dbReference type="PROSITE-ProRule" id="PRU00042"/>
    </source>
</evidence>
<evidence type="ECO:0000256" key="3">
    <source>
        <dbReference type="ARBA" id="ARBA00022737"/>
    </source>
</evidence>
<keyword evidence="5" id="KW-0862">Zinc</keyword>
<comment type="caution">
    <text evidence="9">The sequence shown here is derived from an EMBL/GenBank/DDBJ whole genome shotgun (WGS) entry which is preliminary data.</text>
</comment>
<accession>A0A1C7N7Z2</accession>
<dbReference type="Proteomes" id="UP000093000">
    <property type="component" value="Unassembled WGS sequence"/>
</dbReference>
<keyword evidence="2" id="KW-0479">Metal-binding</keyword>
<evidence type="ECO:0000256" key="1">
    <source>
        <dbReference type="ARBA" id="ARBA00004123"/>
    </source>
</evidence>
<dbReference type="PANTHER" id="PTHR16515">
    <property type="entry name" value="PR DOMAIN ZINC FINGER PROTEIN"/>
    <property type="match status" value="1"/>
</dbReference>
<organism evidence="9 10">
    <name type="scientific">Choanephora cucurbitarum</name>
    <dbReference type="NCBI Taxonomy" id="101091"/>
    <lineage>
        <taxon>Eukaryota</taxon>
        <taxon>Fungi</taxon>
        <taxon>Fungi incertae sedis</taxon>
        <taxon>Mucoromycota</taxon>
        <taxon>Mucoromycotina</taxon>
        <taxon>Mucoromycetes</taxon>
        <taxon>Mucorales</taxon>
        <taxon>Mucorineae</taxon>
        <taxon>Choanephoraceae</taxon>
        <taxon>Choanephoroideae</taxon>
        <taxon>Choanephora</taxon>
    </lineage>
</organism>
<dbReference type="PANTHER" id="PTHR16515:SF49">
    <property type="entry name" value="GASTRULA ZINC FINGER PROTEIN XLCGF49.1-LIKE-RELATED"/>
    <property type="match status" value="1"/>
</dbReference>
<dbReference type="InterPro" id="IPR050331">
    <property type="entry name" value="Zinc_finger"/>
</dbReference>
<gene>
    <name evidence="9" type="primary">KLF15</name>
    <name evidence="9" type="ORF">A0J61_06849</name>
</gene>
<name>A0A1C7N7Z2_9FUNG</name>
<proteinExistence type="predicted"/>
<evidence type="ECO:0000256" key="4">
    <source>
        <dbReference type="ARBA" id="ARBA00022771"/>
    </source>
</evidence>
<dbReference type="AlphaFoldDB" id="A0A1C7N7Z2"/>
<sequence length="155" mass="18414">MFIHVHDIDELLNNPIDFEQIKVRQQVDFSTLLPWDDIQFLFRFSSIPSSPQSSQGSLTPNFEDENHNFFETAILHHDRSSNHACTFCPRIFSRRHDLERHRRVHTGVKPYQCPHCQKAFSRSDARGRHFHSSPSCLQDQRVQKLLYRRKRKTLS</sequence>
<evidence type="ECO:0000256" key="2">
    <source>
        <dbReference type="ARBA" id="ARBA00022723"/>
    </source>
</evidence>
<dbReference type="GO" id="GO:0008270">
    <property type="term" value="F:zinc ion binding"/>
    <property type="evidence" value="ECO:0007669"/>
    <property type="project" value="UniProtKB-KW"/>
</dbReference>
<dbReference type="GO" id="GO:0005634">
    <property type="term" value="C:nucleus"/>
    <property type="evidence" value="ECO:0007669"/>
    <property type="project" value="UniProtKB-SubCell"/>
</dbReference>
<keyword evidence="6" id="KW-0539">Nucleus</keyword>
<evidence type="ECO:0000313" key="10">
    <source>
        <dbReference type="Proteomes" id="UP000093000"/>
    </source>
</evidence>
<dbReference type="PROSITE" id="PS00028">
    <property type="entry name" value="ZINC_FINGER_C2H2_1"/>
    <property type="match status" value="1"/>
</dbReference>
<keyword evidence="3" id="KW-0677">Repeat</keyword>
<dbReference type="SMART" id="SM00355">
    <property type="entry name" value="ZnF_C2H2"/>
    <property type="match status" value="2"/>
</dbReference>
<evidence type="ECO:0000259" key="8">
    <source>
        <dbReference type="PROSITE" id="PS50157"/>
    </source>
</evidence>
<dbReference type="FunFam" id="3.30.160.60:FF:000100">
    <property type="entry name" value="Zinc finger 45-like"/>
    <property type="match status" value="1"/>
</dbReference>
<dbReference type="STRING" id="101091.A0A1C7N7Z2"/>
<dbReference type="EMBL" id="LUGH01000434">
    <property type="protein sequence ID" value="OBZ85098.1"/>
    <property type="molecule type" value="Genomic_DNA"/>
</dbReference>